<reference evidence="2" key="1">
    <citation type="submission" date="2020-01" db="EMBL/GenBank/DDBJ databases">
        <authorList>
            <consortium name="DOE Joint Genome Institute"/>
            <person name="Haridas S."/>
            <person name="Albert R."/>
            <person name="Binder M."/>
            <person name="Bloem J."/>
            <person name="Labutti K."/>
            <person name="Salamov A."/>
            <person name="Andreopoulos B."/>
            <person name="Baker S.E."/>
            <person name="Barry K."/>
            <person name="Bills G."/>
            <person name="Bluhm B.H."/>
            <person name="Cannon C."/>
            <person name="Castanera R."/>
            <person name="Culley D.E."/>
            <person name="Daum C."/>
            <person name="Ezra D."/>
            <person name="Gonzalez J.B."/>
            <person name="Henrissat B."/>
            <person name="Kuo A."/>
            <person name="Liang C."/>
            <person name="Lipzen A."/>
            <person name="Lutzoni F."/>
            <person name="Magnuson J."/>
            <person name="Mondo S."/>
            <person name="Nolan M."/>
            <person name="Ohm R."/>
            <person name="Pangilinan J."/>
            <person name="Park H.-J."/>
            <person name="Ramirez L."/>
            <person name="Alfaro M."/>
            <person name="Sun H."/>
            <person name="Tritt A."/>
            <person name="Yoshinaga Y."/>
            <person name="Zwiers L.-H."/>
            <person name="Turgeon B.G."/>
            <person name="Goodwin S.B."/>
            <person name="Spatafora J.W."/>
            <person name="Crous P.W."/>
            <person name="Grigoriev I.V."/>
        </authorList>
    </citation>
    <scope>NUCLEOTIDE SEQUENCE</scope>
    <source>
        <strain evidence="2">P77</strain>
    </source>
</reference>
<accession>A0A6A5KWX8</accession>
<feature type="compositionally biased region" description="Basic and acidic residues" evidence="1">
    <location>
        <begin position="130"/>
        <end position="141"/>
    </location>
</feature>
<feature type="region of interest" description="Disordered" evidence="1">
    <location>
        <begin position="105"/>
        <end position="179"/>
    </location>
</feature>
<feature type="region of interest" description="Disordered" evidence="1">
    <location>
        <begin position="1"/>
        <end position="54"/>
    </location>
</feature>
<feature type="compositionally biased region" description="Basic and acidic residues" evidence="1">
    <location>
        <begin position="162"/>
        <end position="172"/>
    </location>
</feature>
<organism evidence="2 3">
    <name type="scientific">Decorospora gaudefroyi</name>
    <dbReference type="NCBI Taxonomy" id="184978"/>
    <lineage>
        <taxon>Eukaryota</taxon>
        <taxon>Fungi</taxon>
        <taxon>Dikarya</taxon>
        <taxon>Ascomycota</taxon>
        <taxon>Pezizomycotina</taxon>
        <taxon>Dothideomycetes</taxon>
        <taxon>Pleosporomycetidae</taxon>
        <taxon>Pleosporales</taxon>
        <taxon>Pleosporineae</taxon>
        <taxon>Pleosporaceae</taxon>
        <taxon>Decorospora</taxon>
    </lineage>
</organism>
<feature type="compositionally biased region" description="Basic residues" evidence="1">
    <location>
        <begin position="111"/>
        <end position="129"/>
    </location>
</feature>
<keyword evidence="3" id="KW-1185">Reference proteome</keyword>
<proteinExistence type="predicted"/>
<evidence type="ECO:0000313" key="3">
    <source>
        <dbReference type="Proteomes" id="UP000800040"/>
    </source>
</evidence>
<feature type="compositionally biased region" description="Low complexity" evidence="1">
    <location>
        <begin position="20"/>
        <end position="32"/>
    </location>
</feature>
<evidence type="ECO:0000313" key="2">
    <source>
        <dbReference type="EMBL" id="KAF1838163.1"/>
    </source>
</evidence>
<dbReference type="OrthoDB" id="2687452at2759"/>
<sequence length="179" mass="19907">MSHGRLCRPPASSKNETAALSHDSSISLSHSSPYTPQRSECHRPTSPSPSCSADPVIGQVTLSGKFKCLDPECDNADDLTFGRQADFKRHYENVHAGRSVEYFCPKDGCPRSKRPGGGKSKGRSFKGRKDKMNEHLRTVHHADKKKKRKMGAEDCEDSDGSLDDKRLKDGVPSRRKRRV</sequence>
<dbReference type="AlphaFoldDB" id="A0A6A5KWX8"/>
<evidence type="ECO:0000256" key="1">
    <source>
        <dbReference type="SAM" id="MobiDB-lite"/>
    </source>
</evidence>
<dbReference type="EMBL" id="ML975254">
    <property type="protein sequence ID" value="KAF1838163.1"/>
    <property type="molecule type" value="Genomic_DNA"/>
</dbReference>
<dbReference type="Proteomes" id="UP000800040">
    <property type="component" value="Unassembled WGS sequence"/>
</dbReference>
<gene>
    <name evidence="2" type="ORF">BDW02DRAFT_565204</name>
</gene>
<evidence type="ECO:0008006" key="4">
    <source>
        <dbReference type="Google" id="ProtNLM"/>
    </source>
</evidence>
<protein>
    <recommendedName>
        <fullName evidence="4">C2H2-type domain-containing protein</fullName>
    </recommendedName>
</protein>
<name>A0A6A5KWX8_9PLEO</name>